<sequence length="243" mass="27115">MKQPYELLPITADDMDAAMAVNKIAFLHDALRTATFPPGLVDPAQPDGEAEFHRRRFRMRLGNPRFIMHKILADDGSIAGISGWIAPPKDGAEANEDDASSSVNPTGEVPGCANRELFEAQMRLQKEMQERVLGDNKNFWCKWRSGVAWRERSELIGPPDLSSLATHPDHQGKGIGAALVRWGVEQAEKDCMPAYLEATPRGAFLYKKLGFEPVDEVDMSKWLPDGEEYKFLCMLKEPSSKAK</sequence>
<dbReference type="Gene3D" id="3.40.630.30">
    <property type="match status" value="1"/>
</dbReference>
<feature type="domain" description="N-acetyltransferase" evidence="2">
    <location>
        <begin position="112"/>
        <end position="236"/>
    </location>
</feature>
<dbReference type="InterPro" id="IPR052523">
    <property type="entry name" value="Trichothecene_AcTrans"/>
</dbReference>
<gene>
    <name evidence="3" type="ORF">SLS56_008698</name>
</gene>
<evidence type="ECO:0000256" key="1">
    <source>
        <dbReference type="SAM" id="MobiDB-lite"/>
    </source>
</evidence>
<accession>A0ABR3SJF2</accession>
<dbReference type="Pfam" id="PF13508">
    <property type="entry name" value="Acetyltransf_7"/>
    <property type="match status" value="1"/>
</dbReference>
<dbReference type="InterPro" id="IPR016181">
    <property type="entry name" value="Acyl_CoA_acyltransferase"/>
</dbReference>
<evidence type="ECO:0000313" key="4">
    <source>
        <dbReference type="Proteomes" id="UP001521116"/>
    </source>
</evidence>
<feature type="region of interest" description="Disordered" evidence="1">
    <location>
        <begin position="89"/>
        <end position="110"/>
    </location>
</feature>
<evidence type="ECO:0000259" key="2">
    <source>
        <dbReference type="PROSITE" id="PS51186"/>
    </source>
</evidence>
<protein>
    <recommendedName>
        <fullName evidence="2">N-acetyltransferase domain-containing protein</fullName>
    </recommendedName>
</protein>
<dbReference type="PANTHER" id="PTHR42791:SF2">
    <property type="entry name" value="N-ACETYLTRANSFERASE DOMAIN-CONTAINING PROTEIN"/>
    <property type="match status" value="1"/>
</dbReference>
<dbReference type="PANTHER" id="PTHR42791">
    <property type="entry name" value="GNAT FAMILY ACETYLTRANSFERASE"/>
    <property type="match status" value="1"/>
</dbReference>
<dbReference type="Proteomes" id="UP001521116">
    <property type="component" value="Unassembled WGS sequence"/>
</dbReference>
<dbReference type="SUPFAM" id="SSF55729">
    <property type="entry name" value="Acyl-CoA N-acyltransferases (Nat)"/>
    <property type="match status" value="1"/>
</dbReference>
<organism evidence="3 4">
    <name type="scientific">Neofusicoccum ribis</name>
    <dbReference type="NCBI Taxonomy" id="45134"/>
    <lineage>
        <taxon>Eukaryota</taxon>
        <taxon>Fungi</taxon>
        <taxon>Dikarya</taxon>
        <taxon>Ascomycota</taxon>
        <taxon>Pezizomycotina</taxon>
        <taxon>Dothideomycetes</taxon>
        <taxon>Dothideomycetes incertae sedis</taxon>
        <taxon>Botryosphaeriales</taxon>
        <taxon>Botryosphaeriaceae</taxon>
        <taxon>Neofusicoccum</taxon>
    </lineage>
</organism>
<dbReference type="PROSITE" id="PS51186">
    <property type="entry name" value="GNAT"/>
    <property type="match status" value="1"/>
</dbReference>
<dbReference type="EMBL" id="JAJVDC020000133">
    <property type="protein sequence ID" value="KAL1622587.1"/>
    <property type="molecule type" value="Genomic_DNA"/>
</dbReference>
<dbReference type="InterPro" id="IPR000182">
    <property type="entry name" value="GNAT_dom"/>
</dbReference>
<name>A0ABR3SJF2_9PEZI</name>
<keyword evidence="4" id="KW-1185">Reference proteome</keyword>
<comment type="caution">
    <text evidence="3">The sequence shown here is derived from an EMBL/GenBank/DDBJ whole genome shotgun (WGS) entry which is preliminary data.</text>
</comment>
<proteinExistence type="predicted"/>
<reference evidence="3 4" key="1">
    <citation type="submission" date="2024-02" db="EMBL/GenBank/DDBJ databases">
        <title>De novo assembly and annotation of 12 fungi associated with fruit tree decline syndrome in Ontario, Canada.</title>
        <authorList>
            <person name="Sulman M."/>
            <person name="Ellouze W."/>
            <person name="Ilyukhin E."/>
        </authorList>
    </citation>
    <scope>NUCLEOTIDE SEQUENCE [LARGE SCALE GENOMIC DNA]</scope>
    <source>
        <strain evidence="3 4">M1-105</strain>
    </source>
</reference>
<evidence type="ECO:0000313" key="3">
    <source>
        <dbReference type="EMBL" id="KAL1622587.1"/>
    </source>
</evidence>
<dbReference type="CDD" id="cd04301">
    <property type="entry name" value="NAT_SF"/>
    <property type="match status" value="1"/>
</dbReference>